<feature type="region of interest" description="Disordered" evidence="1">
    <location>
        <begin position="49"/>
        <end position="117"/>
    </location>
</feature>
<comment type="caution">
    <text evidence="2">The sequence shown here is derived from an EMBL/GenBank/DDBJ whole genome shotgun (WGS) entry which is preliminary data.</text>
</comment>
<accession>A0AAN7XKS9</accession>
<feature type="compositionally biased region" description="Low complexity" evidence="1">
    <location>
        <begin position="78"/>
        <end position="108"/>
    </location>
</feature>
<evidence type="ECO:0000313" key="3">
    <source>
        <dbReference type="Proteomes" id="UP001346869"/>
    </source>
</evidence>
<protein>
    <submittedName>
        <fullName evidence="2">Uncharacterized protein</fullName>
    </submittedName>
</protein>
<reference evidence="2 3" key="2">
    <citation type="journal article" date="2023" name="Mol. Biol. Evol.">
        <title>Genomics of Secondarily Temperate Adaptation in the Only Non-Antarctic Icefish.</title>
        <authorList>
            <person name="Rivera-Colon A.G."/>
            <person name="Rayamajhi N."/>
            <person name="Minhas B.F."/>
            <person name="Madrigal G."/>
            <person name="Bilyk K.T."/>
            <person name="Yoon V."/>
            <person name="Hune M."/>
            <person name="Gregory S."/>
            <person name="Cheng C.H.C."/>
            <person name="Catchen J.M."/>
        </authorList>
    </citation>
    <scope>NUCLEOTIDE SEQUENCE [LARGE SCALE GENOMIC DNA]</scope>
    <source>
        <strain evidence="2">JMC-PN-2008</strain>
    </source>
</reference>
<gene>
    <name evidence="2" type="ORF">PBY51_017976</name>
</gene>
<evidence type="ECO:0000256" key="1">
    <source>
        <dbReference type="SAM" id="MobiDB-lite"/>
    </source>
</evidence>
<reference evidence="2 3" key="1">
    <citation type="journal article" date="2023" name="Genes (Basel)">
        <title>Chromosome-Level Genome Assembly and Circadian Gene Repertoire of the Patagonia Blennie Eleginops maclovinus-The Closest Ancestral Proxy of Antarctic Cryonotothenioids.</title>
        <authorList>
            <person name="Cheng C.C."/>
            <person name="Rivera-Colon A.G."/>
            <person name="Minhas B.F."/>
            <person name="Wilson L."/>
            <person name="Rayamajhi N."/>
            <person name="Vargas-Chacoff L."/>
            <person name="Catchen J.M."/>
        </authorList>
    </citation>
    <scope>NUCLEOTIDE SEQUENCE [LARGE SCALE GENOMIC DNA]</scope>
    <source>
        <strain evidence="2">JMC-PN-2008</strain>
    </source>
</reference>
<keyword evidence="3" id="KW-1185">Reference proteome</keyword>
<evidence type="ECO:0000313" key="2">
    <source>
        <dbReference type="EMBL" id="KAK5862599.1"/>
    </source>
</evidence>
<dbReference type="AlphaFoldDB" id="A0AAN7XKS9"/>
<proteinExistence type="predicted"/>
<dbReference type="EMBL" id="JAUZQC010000012">
    <property type="protein sequence ID" value="KAK5862599.1"/>
    <property type="molecule type" value="Genomic_DNA"/>
</dbReference>
<dbReference type="Proteomes" id="UP001346869">
    <property type="component" value="Unassembled WGS sequence"/>
</dbReference>
<name>A0AAN7XKS9_ELEMC</name>
<organism evidence="2 3">
    <name type="scientific">Eleginops maclovinus</name>
    <name type="common">Patagonian blennie</name>
    <name type="synonym">Eleginus maclovinus</name>
    <dbReference type="NCBI Taxonomy" id="56733"/>
    <lineage>
        <taxon>Eukaryota</taxon>
        <taxon>Metazoa</taxon>
        <taxon>Chordata</taxon>
        <taxon>Craniata</taxon>
        <taxon>Vertebrata</taxon>
        <taxon>Euteleostomi</taxon>
        <taxon>Actinopterygii</taxon>
        <taxon>Neopterygii</taxon>
        <taxon>Teleostei</taxon>
        <taxon>Neoteleostei</taxon>
        <taxon>Acanthomorphata</taxon>
        <taxon>Eupercaria</taxon>
        <taxon>Perciformes</taxon>
        <taxon>Notothenioidei</taxon>
        <taxon>Eleginopidae</taxon>
        <taxon>Eleginops</taxon>
    </lineage>
</organism>
<sequence length="134" mass="14295">MTSPITSGLELLRHTILRNDSHAARISTAVSDAGAADVLWRTLDLGGAQCTKTPRNGIPGYPTPTHHSLRNSPPPSVLLPSSFTSAFPHYHPHSSASPSSRPNSGAPPIGRKDFPFSAKMEEEVSRLIKGAHIV</sequence>